<keyword evidence="1" id="KW-0812">Transmembrane</keyword>
<sequence length="58" mass="6440">MTSSVVSVSGSSLLSHPCWTLTSAVGVNTVFMPMLTMFRLSSTTVPRINVRRMPRRRV</sequence>
<evidence type="ECO:0000256" key="1">
    <source>
        <dbReference type="SAM" id="Phobius"/>
    </source>
</evidence>
<accession>A0AA39UTQ6</accession>
<name>A0AA39UTQ6_9AGAR</name>
<keyword evidence="1" id="KW-0472">Membrane</keyword>
<keyword evidence="3" id="KW-1185">Reference proteome</keyword>
<reference evidence="2" key="1">
    <citation type="submission" date="2023-06" db="EMBL/GenBank/DDBJ databases">
        <authorList>
            <consortium name="Lawrence Berkeley National Laboratory"/>
            <person name="Ahrendt S."/>
            <person name="Sahu N."/>
            <person name="Indic B."/>
            <person name="Wong-Bajracharya J."/>
            <person name="Merenyi Z."/>
            <person name="Ke H.-M."/>
            <person name="Monk M."/>
            <person name="Kocsube S."/>
            <person name="Drula E."/>
            <person name="Lipzen A."/>
            <person name="Balint B."/>
            <person name="Henrissat B."/>
            <person name="Andreopoulos B."/>
            <person name="Martin F.M."/>
            <person name="Harder C.B."/>
            <person name="Rigling D."/>
            <person name="Ford K.L."/>
            <person name="Foster G.D."/>
            <person name="Pangilinan J."/>
            <person name="Papanicolaou A."/>
            <person name="Barry K."/>
            <person name="LaButti K."/>
            <person name="Viragh M."/>
            <person name="Koriabine M."/>
            <person name="Yan M."/>
            <person name="Riley R."/>
            <person name="Champramary S."/>
            <person name="Plett K.L."/>
            <person name="Tsai I.J."/>
            <person name="Slot J."/>
            <person name="Sipos G."/>
            <person name="Plett J."/>
            <person name="Nagy L.G."/>
            <person name="Grigoriev I.V."/>
        </authorList>
    </citation>
    <scope>NUCLEOTIDE SEQUENCE</scope>
    <source>
        <strain evidence="2">HWK02</strain>
    </source>
</reference>
<evidence type="ECO:0000313" key="3">
    <source>
        <dbReference type="Proteomes" id="UP001175228"/>
    </source>
</evidence>
<keyword evidence="1" id="KW-1133">Transmembrane helix</keyword>
<feature type="transmembrane region" description="Helical" evidence="1">
    <location>
        <begin position="30"/>
        <end position="50"/>
    </location>
</feature>
<protein>
    <submittedName>
        <fullName evidence="2">Uncharacterized protein</fullName>
    </submittedName>
</protein>
<dbReference type="EMBL" id="JAUEPU010000004">
    <property type="protein sequence ID" value="KAK0502783.1"/>
    <property type="molecule type" value="Genomic_DNA"/>
</dbReference>
<dbReference type="Proteomes" id="UP001175228">
    <property type="component" value="Unassembled WGS sequence"/>
</dbReference>
<gene>
    <name evidence="2" type="ORF">EDD18DRAFT_1327314</name>
</gene>
<comment type="caution">
    <text evidence="2">The sequence shown here is derived from an EMBL/GenBank/DDBJ whole genome shotgun (WGS) entry which is preliminary data.</text>
</comment>
<organism evidence="2 3">
    <name type="scientific">Armillaria luteobubalina</name>
    <dbReference type="NCBI Taxonomy" id="153913"/>
    <lineage>
        <taxon>Eukaryota</taxon>
        <taxon>Fungi</taxon>
        <taxon>Dikarya</taxon>
        <taxon>Basidiomycota</taxon>
        <taxon>Agaricomycotina</taxon>
        <taxon>Agaricomycetes</taxon>
        <taxon>Agaricomycetidae</taxon>
        <taxon>Agaricales</taxon>
        <taxon>Marasmiineae</taxon>
        <taxon>Physalacriaceae</taxon>
        <taxon>Armillaria</taxon>
    </lineage>
</organism>
<proteinExistence type="predicted"/>
<evidence type="ECO:0000313" key="2">
    <source>
        <dbReference type="EMBL" id="KAK0502783.1"/>
    </source>
</evidence>
<dbReference type="AlphaFoldDB" id="A0AA39UTQ6"/>